<evidence type="ECO:0000313" key="2">
    <source>
        <dbReference type="EMBL" id="MEK0307296.1"/>
    </source>
</evidence>
<keyword evidence="3" id="KW-1185">Reference proteome</keyword>
<dbReference type="RefSeq" id="WP_340470051.1">
    <property type="nucleotide sequence ID" value="NZ_JBANBB010000003.1"/>
</dbReference>
<keyword evidence="2" id="KW-0547">Nucleotide-binding</keyword>
<reference evidence="2 3" key="1">
    <citation type="submission" date="2024-02" db="EMBL/GenBank/DDBJ databases">
        <title>Bifidobacterium honeyensis sp. nov., isolated from the comb honey.</title>
        <authorList>
            <person name="Liu W."/>
            <person name="Li Y."/>
        </authorList>
    </citation>
    <scope>NUCLEOTIDE SEQUENCE [LARGE SCALE GENOMIC DNA]</scope>
    <source>
        <strain evidence="2 3">IMAU50988</strain>
    </source>
</reference>
<dbReference type="Gene3D" id="3.40.50.300">
    <property type="entry name" value="P-loop containing nucleotide triphosphate hydrolases"/>
    <property type="match status" value="1"/>
</dbReference>
<organism evidence="2 3">
    <name type="scientific">Bifidobacterium favimelis</name>
    <dbReference type="NCBI Taxonomy" id="3122979"/>
    <lineage>
        <taxon>Bacteria</taxon>
        <taxon>Bacillati</taxon>
        <taxon>Actinomycetota</taxon>
        <taxon>Actinomycetes</taxon>
        <taxon>Bifidobacteriales</taxon>
        <taxon>Bifidobacteriaceae</taxon>
        <taxon>Bifidobacterium</taxon>
    </lineage>
</organism>
<dbReference type="Proteomes" id="UP001373159">
    <property type="component" value="Unassembled WGS sequence"/>
</dbReference>
<gene>
    <name evidence="2" type="ORF">V8P97_07470</name>
</gene>
<dbReference type="Pfam" id="PF00005">
    <property type="entry name" value="ABC_tran"/>
    <property type="match status" value="1"/>
</dbReference>
<dbReference type="InterPro" id="IPR003439">
    <property type="entry name" value="ABC_transporter-like_ATP-bd"/>
</dbReference>
<dbReference type="GO" id="GO:0005524">
    <property type="term" value="F:ATP binding"/>
    <property type="evidence" value="ECO:0007669"/>
    <property type="project" value="UniProtKB-KW"/>
</dbReference>
<accession>A0ABU8ZR24</accession>
<proteinExistence type="predicted"/>
<evidence type="ECO:0000313" key="3">
    <source>
        <dbReference type="Proteomes" id="UP001373159"/>
    </source>
</evidence>
<sequence length="40" mass="4268">MSLGSHDRVALTGPNGFGKTTLLNLIRGHLPPDLPVLVME</sequence>
<name>A0ABU8ZR24_9BIFI</name>
<comment type="caution">
    <text evidence="2">The sequence shown here is derived from an EMBL/GenBank/DDBJ whole genome shotgun (WGS) entry which is preliminary data.</text>
</comment>
<evidence type="ECO:0000259" key="1">
    <source>
        <dbReference type="Pfam" id="PF00005"/>
    </source>
</evidence>
<keyword evidence="2" id="KW-0067">ATP-binding</keyword>
<dbReference type="InterPro" id="IPR027417">
    <property type="entry name" value="P-loop_NTPase"/>
</dbReference>
<dbReference type="EMBL" id="JBANBB010000003">
    <property type="protein sequence ID" value="MEK0307296.1"/>
    <property type="molecule type" value="Genomic_DNA"/>
</dbReference>
<dbReference type="SUPFAM" id="SSF52540">
    <property type="entry name" value="P-loop containing nucleoside triphosphate hydrolases"/>
    <property type="match status" value="1"/>
</dbReference>
<protein>
    <submittedName>
        <fullName evidence="2">ATP-binding cassette domain-containing protein</fullName>
    </submittedName>
</protein>
<feature type="domain" description="ABC transporter" evidence="1">
    <location>
        <begin position="2"/>
        <end position="33"/>
    </location>
</feature>